<evidence type="ECO:0000313" key="3">
    <source>
        <dbReference type="EMBL" id="NYT38602.1"/>
    </source>
</evidence>
<evidence type="ECO:0000313" key="4">
    <source>
        <dbReference type="Proteomes" id="UP000580517"/>
    </source>
</evidence>
<accession>A0A853FG19</accession>
<comment type="caution">
    <text evidence="3">The sequence shown here is derived from an EMBL/GenBank/DDBJ whole genome shotgun (WGS) entry which is preliminary data.</text>
</comment>
<protein>
    <recommendedName>
        <fullName evidence="5">Transferrin-binding protein B C-lobe/N-lobe beta barrel domain-containing protein</fullName>
    </recommendedName>
</protein>
<keyword evidence="2" id="KW-0732">Signal</keyword>
<reference evidence="3 4" key="1">
    <citation type="submission" date="2020-07" db="EMBL/GenBank/DDBJ databases">
        <title>Taxonomic revisions and descriptions of new bacterial species based on genomic comparisons in the high-G+C-content subgroup of the family Alcaligenaceae.</title>
        <authorList>
            <person name="Szabo A."/>
            <person name="Felfoldi T."/>
        </authorList>
    </citation>
    <scope>NUCLEOTIDE SEQUENCE [LARGE SCALE GENOMIC DNA]</scope>
    <source>
        <strain evidence="3 4">DSM 25264</strain>
    </source>
</reference>
<evidence type="ECO:0000256" key="2">
    <source>
        <dbReference type="SAM" id="SignalP"/>
    </source>
</evidence>
<comment type="subcellular location">
    <subcellularLocation>
        <location evidence="1">Cell outer membrane</location>
    </subcellularLocation>
</comment>
<dbReference type="GO" id="GO:0009279">
    <property type="term" value="C:cell outer membrane"/>
    <property type="evidence" value="ECO:0007669"/>
    <property type="project" value="UniProtKB-SubCell"/>
</dbReference>
<sequence length="296" mass="31414">MKKFMVAATTLALTGAWVAVAQAANVQGSSSNNAMLVIDKSDFPPFVNPLEKAGLRVKYENDKESGTIDIFGGPVTQVRNAAKANEAGAFFAKLPLLPIFNVAQVWYNDQNPTANVYSIRQLMKPPFGAWPEFGGLVVGQVKGTESGQGVYFGEWSKAVSTPTQSDSTDLHMTATDRIVWYVGDNAVTTMPTLVNAQYKVVGIHLTGTNDNLPHAPNLYGGTLTANYSAGHGAITGAISRGSHNVDFNGTAIFADGTFKKDQLIEGRFYNEAAALAGIYTGGAANEHIAFGGSRSN</sequence>
<organism evidence="3 4">
    <name type="scientific">Allopusillimonas soli</name>
    <dbReference type="NCBI Taxonomy" id="659016"/>
    <lineage>
        <taxon>Bacteria</taxon>
        <taxon>Pseudomonadati</taxon>
        <taxon>Pseudomonadota</taxon>
        <taxon>Betaproteobacteria</taxon>
        <taxon>Burkholderiales</taxon>
        <taxon>Alcaligenaceae</taxon>
        <taxon>Allopusillimonas</taxon>
    </lineage>
</organism>
<dbReference type="OrthoDB" id="8607327at2"/>
<evidence type="ECO:0000256" key="1">
    <source>
        <dbReference type="ARBA" id="ARBA00004442"/>
    </source>
</evidence>
<dbReference type="InterPro" id="IPR054843">
    <property type="entry name" value="Slam_hemophilin_C"/>
</dbReference>
<dbReference type="RefSeq" id="WP_129970809.1">
    <property type="nucleotide sequence ID" value="NZ_JACCEW010000006.1"/>
</dbReference>
<proteinExistence type="predicted"/>
<evidence type="ECO:0008006" key="5">
    <source>
        <dbReference type="Google" id="ProtNLM"/>
    </source>
</evidence>
<name>A0A853FG19_9BURK</name>
<feature type="signal peptide" evidence="2">
    <location>
        <begin position="1"/>
        <end position="23"/>
    </location>
</feature>
<dbReference type="EMBL" id="JACCEW010000006">
    <property type="protein sequence ID" value="NYT38602.1"/>
    <property type="molecule type" value="Genomic_DNA"/>
</dbReference>
<gene>
    <name evidence="3" type="ORF">H0A68_17095</name>
</gene>
<dbReference type="SUPFAM" id="SSF56925">
    <property type="entry name" value="OMPA-like"/>
    <property type="match status" value="1"/>
</dbReference>
<dbReference type="Proteomes" id="UP000580517">
    <property type="component" value="Unassembled WGS sequence"/>
</dbReference>
<dbReference type="AlphaFoldDB" id="A0A853FG19"/>
<keyword evidence="4" id="KW-1185">Reference proteome</keyword>
<dbReference type="InterPro" id="IPR011250">
    <property type="entry name" value="OMP/PagP_B-barrel"/>
</dbReference>
<feature type="chain" id="PRO_5032566593" description="Transferrin-binding protein B C-lobe/N-lobe beta barrel domain-containing protein" evidence="2">
    <location>
        <begin position="24"/>
        <end position="296"/>
    </location>
</feature>
<dbReference type="NCBIfam" id="NF041636">
    <property type="entry name" value="slam_lipo"/>
    <property type="match status" value="1"/>
</dbReference>